<dbReference type="InterPro" id="IPR003593">
    <property type="entry name" value="AAA+_ATPase"/>
</dbReference>
<dbReference type="Proteomes" id="UP000077786">
    <property type="component" value="Unassembled WGS sequence"/>
</dbReference>
<evidence type="ECO:0000256" key="4">
    <source>
        <dbReference type="ARBA" id="ARBA00022840"/>
    </source>
</evidence>
<dbReference type="Pfam" id="PF00005">
    <property type="entry name" value="ABC_tran"/>
    <property type="match status" value="1"/>
</dbReference>
<evidence type="ECO:0000256" key="3">
    <source>
        <dbReference type="ARBA" id="ARBA00022741"/>
    </source>
</evidence>
<evidence type="ECO:0000313" key="6">
    <source>
        <dbReference type="Proteomes" id="UP000077786"/>
    </source>
</evidence>
<dbReference type="InterPro" id="IPR003439">
    <property type="entry name" value="ABC_transporter-like_ATP-bd"/>
</dbReference>
<comment type="caution">
    <text evidence="5">The sequence shown here is derived from an EMBL/GenBank/DDBJ whole genome shotgun (WGS) entry which is preliminary data.</text>
</comment>
<evidence type="ECO:0000256" key="2">
    <source>
        <dbReference type="ARBA" id="ARBA00022448"/>
    </source>
</evidence>
<proteinExistence type="inferred from homology"/>
<dbReference type="RefSeq" id="WP_198150479.1">
    <property type="nucleotide sequence ID" value="NZ_JAFEJB010000001.1"/>
</dbReference>
<dbReference type="SUPFAM" id="SSF52540">
    <property type="entry name" value="P-loop containing nucleoside triphosphate hydrolases"/>
    <property type="match status" value="1"/>
</dbReference>
<dbReference type="AlphaFoldDB" id="A0A1B6VKF5"/>
<dbReference type="CDD" id="cd03293">
    <property type="entry name" value="ABC_NrtD_SsuB_transporters"/>
    <property type="match status" value="1"/>
</dbReference>
<keyword evidence="4" id="KW-0067">ATP-binding</keyword>
<dbReference type="PANTHER" id="PTHR42788:SF2">
    <property type="entry name" value="ABC TRANSPORTER ATP-BINDING PROTEIN"/>
    <property type="match status" value="1"/>
</dbReference>
<dbReference type="SMART" id="SM00382">
    <property type="entry name" value="AAA"/>
    <property type="match status" value="1"/>
</dbReference>
<dbReference type="PANTHER" id="PTHR42788">
    <property type="entry name" value="TAURINE IMPORT ATP-BINDING PROTEIN-RELATED"/>
    <property type="match status" value="1"/>
</dbReference>
<dbReference type="InterPro" id="IPR027417">
    <property type="entry name" value="P-loop_NTPase"/>
</dbReference>
<protein>
    <submittedName>
        <fullName evidence="5">ABC transporter</fullName>
    </submittedName>
</protein>
<keyword evidence="2" id="KW-0813">Transport</keyword>
<dbReference type="EMBL" id="LUTU01000007">
    <property type="protein sequence ID" value="OAJ67702.1"/>
    <property type="molecule type" value="Genomic_DNA"/>
</dbReference>
<sequence>MMPNTSDALFSQAHTGANGNTAGRAIKLSIDGVSHAFGDNLVLDNVSLDIGPGEFVCVLGASGCGKSTLFNAVSGLLPITTGSIRLDGEDIVGKPGNVGYMLQKDLLLPWLTALDNIVLGASLTRGATQDDRLRATALATHYGLGSYLNNYPATLSGGMRQRIALMRTITAGRDLMLLDEPFGALDSQTRLSMQQWLLQVWAETGRTIMFVTHDVDEAIFLADRIVVLLPRPGRIGRILNVDLERPRDVSCMTSSTFMSLKAEALDLLYR</sequence>
<dbReference type="GO" id="GO:0016887">
    <property type="term" value="F:ATP hydrolysis activity"/>
    <property type="evidence" value="ECO:0007669"/>
    <property type="project" value="InterPro"/>
</dbReference>
<name>A0A1B6VKF5_9PROT</name>
<dbReference type="PROSITE" id="PS50893">
    <property type="entry name" value="ABC_TRANSPORTER_2"/>
    <property type="match status" value="1"/>
</dbReference>
<dbReference type="GO" id="GO:0005524">
    <property type="term" value="F:ATP binding"/>
    <property type="evidence" value="ECO:0007669"/>
    <property type="project" value="UniProtKB-KW"/>
</dbReference>
<dbReference type="Gene3D" id="3.40.50.300">
    <property type="entry name" value="P-loop containing nucleotide triphosphate hydrolases"/>
    <property type="match status" value="1"/>
</dbReference>
<evidence type="ECO:0000256" key="1">
    <source>
        <dbReference type="ARBA" id="ARBA00005417"/>
    </source>
</evidence>
<dbReference type="PATRIC" id="fig|38307.3.peg.1799"/>
<comment type="similarity">
    <text evidence="1">Belongs to the ABC transporter superfamily.</text>
</comment>
<dbReference type="InterPro" id="IPR050166">
    <property type="entry name" value="ABC_transporter_ATP-bind"/>
</dbReference>
<accession>A0A1B6VKF5</accession>
<reference evidence="5 6" key="1">
    <citation type="submission" date="2016-03" db="EMBL/GenBank/DDBJ databases">
        <title>Draft genome sequence of Gluconobacter cerinus strain CECT 9110.</title>
        <authorList>
            <person name="Sainz F."/>
            <person name="Mas A."/>
            <person name="Torija M.J."/>
        </authorList>
    </citation>
    <scope>NUCLEOTIDE SEQUENCE [LARGE SCALE GENOMIC DNA]</scope>
    <source>
        <strain evidence="5 6">CECT 9110</strain>
    </source>
</reference>
<organism evidence="5 6">
    <name type="scientific">Gluconobacter cerinus</name>
    <dbReference type="NCBI Taxonomy" id="38307"/>
    <lineage>
        <taxon>Bacteria</taxon>
        <taxon>Pseudomonadati</taxon>
        <taxon>Pseudomonadota</taxon>
        <taxon>Alphaproteobacteria</taxon>
        <taxon>Acetobacterales</taxon>
        <taxon>Acetobacteraceae</taxon>
        <taxon>Gluconobacter</taxon>
    </lineage>
</organism>
<keyword evidence="3" id="KW-0547">Nucleotide-binding</keyword>
<evidence type="ECO:0000313" key="5">
    <source>
        <dbReference type="EMBL" id="OAJ67702.1"/>
    </source>
</evidence>
<gene>
    <name evidence="5" type="ORF">A0123_01744</name>
</gene>